<dbReference type="GO" id="GO:0003950">
    <property type="term" value="F:NAD+ poly-ADP-ribosyltransferase activity"/>
    <property type="evidence" value="ECO:0007669"/>
    <property type="project" value="TreeGrafter"/>
</dbReference>
<dbReference type="SMART" id="SM00356">
    <property type="entry name" value="ZnF_C3H1"/>
    <property type="match status" value="4"/>
</dbReference>
<dbReference type="Pfam" id="PF24356">
    <property type="entry name" value="WHD_PARP12"/>
    <property type="match status" value="1"/>
</dbReference>
<dbReference type="AlphaFoldDB" id="A0A401PXK3"/>
<dbReference type="PANTHER" id="PTHR45740">
    <property type="entry name" value="POLY [ADP-RIBOSE] POLYMERASE"/>
    <property type="match status" value="1"/>
</dbReference>
<dbReference type="OMA" id="YALPRIS"/>
<accession>A0A401PXK3</accession>
<dbReference type="InterPro" id="IPR004170">
    <property type="entry name" value="WWE_dom"/>
</dbReference>
<evidence type="ECO:0000259" key="9">
    <source>
        <dbReference type="PROSITE" id="PS50918"/>
    </source>
</evidence>
<feature type="region of interest" description="Disordered" evidence="7">
    <location>
        <begin position="242"/>
        <end position="261"/>
    </location>
</feature>
<dbReference type="Pfam" id="PF23466">
    <property type="entry name" value="WWE_4"/>
    <property type="match status" value="1"/>
</dbReference>
<evidence type="ECO:0000256" key="6">
    <source>
        <dbReference type="PROSITE-ProRule" id="PRU00723"/>
    </source>
</evidence>
<keyword evidence="1" id="KW-0597">Phosphoprotein</keyword>
<feature type="domain" description="WWE" evidence="9">
    <location>
        <begin position="344"/>
        <end position="374"/>
    </location>
</feature>
<keyword evidence="3" id="KW-0677">Repeat</keyword>
<dbReference type="InterPro" id="IPR051712">
    <property type="entry name" value="ARTD-AVP"/>
</dbReference>
<evidence type="ECO:0000256" key="3">
    <source>
        <dbReference type="ARBA" id="ARBA00022737"/>
    </source>
</evidence>
<feature type="domain" description="C3H1-type" evidence="8">
    <location>
        <begin position="185"/>
        <end position="207"/>
    </location>
</feature>
<dbReference type="Gene3D" id="3.30.1370.210">
    <property type="match status" value="1"/>
</dbReference>
<evidence type="ECO:0008006" key="12">
    <source>
        <dbReference type="Google" id="ProtNLM"/>
    </source>
</evidence>
<dbReference type="PROSITE" id="PS50918">
    <property type="entry name" value="WWE"/>
    <property type="match status" value="1"/>
</dbReference>
<dbReference type="InterPro" id="IPR056226">
    <property type="entry name" value="WH_PARP12"/>
</dbReference>
<evidence type="ECO:0000256" key="2">
    <source>
        <dbReference type="ARBA" id="ARBA00022723"/>
    </source>
</evidence>
<dbReference type="PROSITE" id="PS50103">
    <property type="entry name" value="ZF_C3H1"/>
    <property type="match status" value="3"/>
</dbReference>
<evidence type="ECO:0000259" key="8">
    <source>
        <dbReference type="PROSITE" id="PS50103"/>
    </source>
</evidence>
<gene>
    <name evidence="10" type="ORF">scyTo_0021143</name>
</gene>
<keyword evidence="5 6" id="KW-0862">Zinc</keyword>
<keyword evidence="4 6" id="KW-0863">Zinc-finger</keyword>
<dbReference type="GO" id="GO:0008270">
    <property type="term" value="F:zinc ion binding"/>
    <property type="evidence" value="ECO:0007669"/>
    <property type="project" value="UniProtKB-KW"/>
</dbReference>
<comment type="caution">
    <text evidence="10">The sequence shown here is derived from an EMBL/GenBank/DDBJ whole genome shotgun (WGS) entry which is preliminary data.</text>
</comment>
<name>A0A401PXK3_SCYTO</name>
<feature type="domain" description="C3H1-type" evidence="8">
    <location>
        <begin position="99"/>
        <end position="124"/>
    </location>
</feature>
<feature type="domain" description="C3H1-type" evidence="8">
    <location>
        <begin position="262"/>
        <end position="289"/>
    </location>
</feature>
<feature type="non-terminal residue" evidence="10">
    <location>
        <position position="374"/>
    </location>
</feature>
<evidence type="ECO:0000256" key="4">
    <source>
        <dbReference type="ARBA" id="ARBA00022771"/>
    </source>
</evidence>
<evidence type="ECO:0000256" key="5">
    <source>
        <dbReference type="ARBA" id="ARBA00022833"/>
    </source>
</evidence>
<dbReference type="STRING" id="75743.A0A401PXK3"/>
<evidence type="ECO:0000313" key="10">
    <source>
        <dbReference type="EMBL" id="GCB77869.1"/>
    </source>
</evidence>
<dbReference type="EMBL" id="BFAA01018219">
    <property type="protein sequence ID" value="GCB77869.1"/>
    <property type="molecule type" value="Genomic_DNA"/>
</dbReference>
<protein>
    <recommendedName>
        <fullName evidence="12">Poly [ADP-ribose] polymerase 12</fullName>
    </recommendedName>
</protein>
<organism evidence="10 11">
    <name type="scientific">Scyliorhinus torazame</name>
    <name type="common">Cloudy catshark</name>
    <name type="synonym">Catulus torazame</name>
    <dbReference type="NCBI Taxonomy" id="75743"/>
    <lineage>
        <taxon>Eukaryota</taxon>
        <taxon>Metazoa</taxon>
        <taxon>Chordata</taxon>
        <taxon>Craniata</taxon>
        <taxon>Vertebrata</taxon>
        <taxon>Chondrichthyes</taxon>
        <taxon>Elasmobranchii</taxon>
        <taxon>Galeomorphii</taxon>
        <taxon>Galeoidea</taxon>
        <taxon>Carcharhiniformes</taxon>
        <taxon>Scyliorhinidae</taxon>
        <taxon>Scyliorhinus</taxon>
    </lineage>
</organism>
<feature type="zinc finger region" description="C3H1-type" evidence="6">
    <location>
        <begin position="262"/>
        <end position="289"/>
    </location>
</feature>
<dbReference type="Pfam" id="PF25261">
    <property type="entry name" value="zf-CCCH_PARP12"/>
    <property type="match status" value="1"/>
</dbReference>
<dbReference type="GO" id="GO:1990404">
    <property type="term" value="F:NAD+-protein mono-ADP-ribosyltransferase activity"/>
    <property type="evidence" value="ECO:0007669"/>
    <property type="project" value="TreeGrafter"/>
</dbReference>
<dbReference type="OrthoDB" id="6133115at2759"/>
<reference evidence="10 11" key="1">
    <citation type="journal article" date="2018" name="Nat. Ecol. Evol.">
        <title>Shark genomes provide insights into elasmobranch evolution and the origin of vertebrates.</title>
        <authorList>
            <person name="Hara Y"/>
            <person name="Yamaguchi K"/>
            <person name="Onimaru K"/>
            <person name="Kadota M"/>
            <person name="Koyanagi M"/>
            <person name="Keeley SD"/>
            <person name="Tatsumi K"/>
            <person name="Tanaka K"/>
            <person name="Motone F"/>
            <person name="Kageyama Y"/>
            <person name="Nozu R"/>
            <person name="Adachi N"/>
            <person name="Nishimura O"/>
            <person name="Nakagawa R"/>
            <person name="Tanegashima C"/>
            <person name="Kiyatake I"/>
            <person name="Matsumoto R"/>
            <person name="Murakumo K"/>
            <person name="Nishida K"/>
            <person name="Terakita A"/>
            <person name="Kuratani S"/>
            <person name="Sato K"/>
            <person name="Hyodo S Kuraku.S."/>
        </authorList>
    </citation>
    <scope>NUCLEOTIDE SEQUENCE [LARGE SCALE GENOMIC DNA]</scope>
</reference>
<feature type="zinc finger region" description="C3H1-type" evidence="6">
    <location>
        <begin position="185"/>
        <end position="207"/>
    </location>
</feature>
<sequence>MALDRIRDVILKELCSHGGSLEYSSLRRQICQYFPISDRELARLLCGKGDCVAIVPGKGWKRPGSELTEDSLLIATSSLRLCKDFLKKNCSQGCGQLHLCKFFLLGKCKFSKGRKNCNFSHSTHSPYNTTVLVANKLDKLNEEELRQLLLQNDPSLLPEICTFYNKGPGHYGSCTYEKACTKLHICLHFAQGTCKFGSSCKRCHNFPDNNSSVALDNMGPEVFQCLQQIYQNIYNIKNYKSGDDKEKTTRSRQSSSSSSGDMDNDEICLYFVRKNCSFKDLCNRVHCRLPYQWQVYDEAWKDLPNMEQIEKDYCDPNKTRYLQVDFTTMGSGFSQVRRLSTASSVTKPPHYILTTEWLWYWKDEYGKWIEYGKQ</sequence>
<evidence type="ECO:0000256" key="1">
    <source>
        <dbReference type="ARBA" id="ARBA00022553"/>
    </source>
</evidence>
<feature type="zinc finger region" description="C3H1-type" evidence="6">
    <location>
        <begin position="99"/>
        <end position="124"/>
    </location>
</feature>
<evidence type="ECO:0000313" key="11">
    <source>
        <dbReference type="Proteomes" id="UP000288216"/>
    </source>
</evidence>
<dbReference type="GO" id="GO:0005634">
    <property type="term" value="C:nucleus"/>
    <property type="evidence" value="ECO:0007669"/>
    <property type="project" value="TreeGrafter"/>
</dbReference>
<keyword evidence="11" id="KW-1185">Reference proteome</keyword>
<evidence type="ECO:0000256" key="7">
    <source>
        <dbReference type="SAM" id="MobiDB-lite"/>
    </source>
</evidence>
<dbReference type="InterPro" id="IPR000571">
    <property type="entry name" value="Znf_CCCH"/>
</dbReference>
<dbReference type="InterPro" id="IPR057602">
    <property type="entry name" value="Zfn-CCCH_PARP12"/>
</dbReference>
<dbReference type="PANTHER" id="PTHR45740:SF6">
    <property type="entry name" value="PROTEIN MONO-ADP-RIBOSYLTRANSFERASE PARP12"/>
    <property type="match status" value="1"/>
</dbReference>
<dbReference type="Proteomes" id="UP000288216">
    <property type="component" value="Unassembled WGS sequence"/>
</dbReference>
<proteinExistence type="predicted"/>
<keyword evidence="2 6" id="KW-0479">Metal-binding</keyword>